<proteinExistence type="predicted"/>
<comment type="caution">
    <text evidence="1">The sequence shown here is derived from an EMBL/GenBank/DDBJ whole genome shotgun (WGS) entry which is preliminary data.</text>
</comment>
<dbReference type="GO" id="GO:0005198">
    <property type="term" value="F:structural molecule activity"/>
    <property type="evidence" value="ECO:0007669"/>
    <property type="project" value="InterPro"/>
</dbReference>
<protein>
    <submittedName>
        <fullName evidence="1">Uncharacterized protein</fullName>
    </submittedName>
</protein>
<organism evidence="1 2">
    <name type="scientific">Cylicocyclus nassatus</name>
    <name type="common">Nematode worm</name>
    <dbReference type="NCBI Taxonomy" id="53992"/>
    <lineage>
        <taxon>Eukaryota</taxon>
        <taxon>Metazoa</taxon>
        <taxon>Ecdysozoa</taxon>
        <taxon>Nematoda</taxon>
        <taxon>Chromadorea</taxon>
        <taxon>Rhabditida</taxon>
        <taxon>Rhabditina</taxon>
        <taxon>Rhabditomorpha</taxon>
        <taxon>Strongyloidea</taxon>
        <taxon>Strongylidae</taxon>
        <taxon>Cylicocyclus</taxon>
    </lineage>
</organism>
<dbReference type="Proteomes" id="UP001176961">
    <property type="component" value="Unassembled WGS sequence"/>
</dbReference>
<sequence>MAHYNNKRNNANTSNINVRDLPSSGFDLSYKSKDSGAIGFRKLVGYEYCMSGDKMRINTAADLQFQPTNAPMLPAMDMRIEHTFIPFRNVNMDYEDTLSFDKGVAWETSDYPHCQLVDLVDVFQLVSKQDVPLVNNMYDLYAADIADNPNVDSFVTWYIEPLLTNLERESARYYVDDFWFDFVSHAKRLESGWQNMTSDAKVEVIARITYDMYRYFFGEGSALDVLNAPILHYKDYRSMIE</sequence>
<gene>
    <name evidence="1" type="ORF">CYNAS_LOCUS4222</name>
</gene>
<dbReference type="InterPro" id="IPR037002">
    <property type="entry name" value="Microviridae_protein_F_sf"/>
</dbReference>
<name>A0AA36GH36_CYLNA</name>
<evidence type="ECO:0000313" key="1">
    <source>
        <dbReference type="EMBL" id="CAJ0592239.1"/>
    </source>
</evidence>
<keyword evidence="2" id="KW-1185">Reference proteome</keyword>
<dbReference type="EMBL" id="CATQJL010000032">
    <property type="protein sequence ID" value="CAJ0592239.1"/>
    <property type="molecule type" value="Genomic_DNA"/>
</dbReference>
<evidence type="ECO:0000313" key="2">
    <source>
        <dbReference type="Proteomes" id="UP001176961"/>
    </source>
</evidence>
<dbReference type="AlphaFoldDB" id="A0AA36GH36"/>
<dbReference type="Gene3D" id="2.60.169.10">
    <property type="entry name" value="Microviridae F protein"/>
    <property type="match status" value="1"/>
</dbReference>
<feature type="non-terminal residue" evidence="1">
    <location>
        <position position="241"/>
    </location>
</feature>
<accession>A0AA36GH36</accession>
<reference evidence="1" key="1">
    <citation type="submission" date="2023-07" db="EMBL/GenBank/DDBJ databases">
        <authorList>
            <consortium name="CYATHOMIX"/>
        </authorList>
    </citation>
    <scope>NUCLEOTIDE SEQUENCE</scope>
    <source>
        <strain evidence="1">N/A</strain>
    </source>
</reference>